<dbReference type="PRINTS" id="PR00953">
    <property type="entry name" value="TYPE3IMRPROT"/>
</dbReference>
<evidence type="ECO:0000256" key="1">
    <source>
        <dbReference type="ARBA" id="ARBA00004651"/>
    </source>
</evidence>
<dbReference type="EMBL" id="BAOS01000005">
    <property type="protein sequence ID" value="GAX60033.1"/>
    <property type="molecule type" value="Genomic_DNA"/>
</dbReference>
<dbReference type="Proteomes" id="UP000218542">
    <property type="component" value="Unassembled WGS sequence"/>
</dbReference>
<gene>
    <name evidence="8" type="ORF">SCALIN_C05_0118</name>
</gene>
<comment type="subcellular location">
    <subcellularLocation>
        <location evidence="1">Cell membrane</location>
        <topology evidence="1">Multi-pass membrane protein</topology>
    </subcellularLocation>
</comment>
<name>A0A286TVX0_9BACT</name>
<protein>
    <submittedName>
        <fullName evidence="8">Fagellar biosynthetic protein fliR</fullName>
    </submittedName>
</protein>
<dbReference type="AlphaFoldDB" id="A0A286TVX0"/>
<dbReference type="GO" id="GO:0005886">
    <property type="term" value="C:plasma membrane"/>
    <property type="evidence" value="ECO:0007669"/>
    <property type="project" value="UniProtKB-SubCell"/>
</dbReference>
<accession>A0A286TVX0</accession>
<dbReference type="InterPro" id="IPR002010">
    <property type="entry name" value="T3SS_IM_R"/>
</dbReference>
<proteinExistence type="inferred from homology"/>
<organism evidence="8 9">
    <name type="scientific">Candidatus Scalindua japonica</name>
    <dbReference type="NCBI Taxonomy" id="1284222"/>
    <lineage>
        <taxon>Bacteria</taxon>
        <taxon>Pseudomonadati</taxon>
        <taxon>Planctomycetota</taxon>
        <taxon>Candidatus Brocadiia</taxon>
        <taxon>Candidatus Brocadiales</taxon>
        <taxon>Candidatus Scalinduaceae</taxon>
        <taxon>Candidatus Scalindua</taxon>
    </lineage>
</organism>
<evidence type="ECO:0000313" key="9">
    <source>
        <dbReference type="Proteomes" id="UP000218542"/>
    </source>
</evidence>
<feature type="transmembrane region" description="Helical" evidence="7">
    <location>
        <begin position="44"/>
        <end position="64"/>
    </location>
</feature>
<evidence type="ECO:0000256" key="6">
    <source>
        <dbReference type="ARBA" id="ARBA00023136"/>
    </source>
</evidence>
<dbReference type="PANTHER" id="PTHR30065:SF1">
    <property type="entry name" value="SURFACE PRESENTATION OF ANTIGENS PROTEIN SPAR"/>
    <property type="match status" value="1"/>
</dbReference>
<evidence type="ECO:0000256" key="3">
    <source>
        <dbReference type="ARBA" id="ARBA00022475"/>
    </source>
</evidence>
<keyword evidence="3" id="KW-1003">Cell membrane</keyword>
<evidence type="ECO:0000256" key="2">
    <source>
        <dbReference type="ARBA" id="ARBA00009772"/>
    </source>
</evidence>
<feature type="transmembrane region" description="Helical" evidence="7">
    <location>
        <begin position="174"/>
        <end position="198"/>
    </location>
</feature>
<dbReference type="PANTHER" id="PTHR30065">
    <property type="entry name" value="FLAGELLAR BIOSYNTHETIC PROTEIN FLIR"/>
    <property type="match status" value="1"/>
</dbReference>
<evidence type="ECO:0000256" key="5">
    <source>
        <dbReference type="ARBA" id="ARBA00022989"/>
    </source>
</evidence>
<comment type="similarity">
    <text evidence="2">Belongs to the FliR/MopE/SpaR family.</text>
</comment>
<feature type="transmembrane region" description="Helical" evidence="7">
    <location>
        <begin position="134"/>
        <end position="167"/>
    </location>
</feature>
<dbReference type="GO" id="GO:0006605">
    <property type="term" value="P:protein targeting"/>
    <property type="evidence" value="ECO:0007669"/>
    <property type="project" value="InterPro"/>
</dbReference>
<dbReference type="Pfam" id="PF01311">
    <property type="entry name" value="Bac_export_1"/>
    <property type="match status" value="1"/>
</dbReference>
<keyword evidence="5 7" id="KW-1133">Transmembrane helix</keyword>
<keyword evidence="6 7" id="KW-0472">Membrane</keyword>
<comment type="caution">
    <text evidence="8">The sequence shown here is derived from an EMBL/GenBank/DDBJ whole genome shotgun (WGS) entry which is preliminary data.</text>
</comment>
<evidence type="ECO:0000256" key="7">
    <source>
        <dbReference type="SAM" id="Phobius"/>
    </source>
</evidence>
<keyword evidence="9" id="KW-1185">Reference proteome</keyword>
<keyword evidence="4 7" id="KW-0812">Transmembrane</keyword>
<reference evidence="9" key="1">
    <citation type="journal article" date="2017" name="Environ. Microbiol. Rep.">
        <title>Genetic Diversity of Marine Anaerobic Ammonium-Oxidizing Bacteria as Revealed by Genomic and Proteomic Analyses of 'Candidatus Scalindua japonica'.</title>
        <authorList>
            <person name="Oshiki M."/>
            <person name="Mizuto K."/>
            <person name="Kimura Z."/>
            <person name="Kindaichi T."/>
            <person name="Satoh H."/>
            <person name="Okabe S."/>
        </authorList>
    </citation>
    <scope>NUCLEOTIDE SEQUENCE [LARGE SCALE GENOMIC DNA]</scope>
    <source>
        <strain evidence="9">husup-a2</strain>
    </source>
</reference>
<sequence>MIKIGFALVISIAIFPTVNNTEQTLPDNLVNFILLVFKELAIGFLIGYVATLAFGAIVMGGELISSEMGMSMAELVDPLFGDRVSPVAQMLQIVALILFFAVNGHHWLISALVLSYKTVPLTGFIELGFSMSKIMLLFTGVFMAAIKIAAPVMIILGLTVVVSGFLARSTPEINIFLIIFPMKLLVGFLLLAITFPFITRTIGYLLELLRKDVFSMVRGI</sequence>
<evidence type="ECO:0000313" key="8">
    <source>
        <dbReference type="EMBL" id="GAX60033.1"/>
    </source>
</evidence>
<evidence type="ECO:0000256" key="4">
    <source>
        <dbReference type="ARBA" id="ARBA00022692"/>
    </source>
</evidence>